<evidence type="ECO:0000313" key="4">
    <source>
        <dbReference type="EMBL" id="MBO8470855.1"/>
    </source>
</evidence>
<dbReference type="SUPFAM" id="SSF55729">
    <property type="entry name" value="Acyl-CoA N-acyltransferases (Nat)"/>
    <property type="match status" value="1"/>
</dbReference>
<dbReference type="InterPro" id="IPR016181">
    <property type="entry name" value="Acyl_CoA_acyltransferase"/>
</dbReference>
<dbReference type="GO" id="GO:0016747">
    <property type="term" value="F:acyltransferase activity, transferring groups other than amino-acyl groups"/>
    <property type="evidence" value="ECO:0007669"/>
    <property type="project" value="InterPro"/>
</dbReference>
<dbReference type="EMBL" id="JADIMB010000050">
    <property type="protein sequence ID" value="MBO8470855.1"/>
    <property type="molecule type" value="Genomic_DNA"/>
</dbReference>
<keyword evidence="2" id="KW-0012">Acyltransferase</keyword>
<dbReference type="Proteomes" id="UP000823603">
    <property type="component" value="Unassembled WGS sequence"/>
</dbReference>
<dbReference type="InterPro" id="IPR000182">
    <property type="entry name" value="GNAT_dom"/>
</dbReference>
<dbReference type="CDD" id="cd04301">
    <property type="entry name" value="NAT_SF"/>
    <property type="match status" value="1"/>
</dbReference>
<accession>A0A9D9NF19</accession>
<dbReference type="AlphaFoldDB" id="A0A9D9NF19"/>
<reference evidence="4" key="2">
    <citation type="journal article" date="2021" name="PeerJ">
        <title>Extensive microbial diversity within the chicken gut microbiome revealed by metagenomics and culture.</title>
        <authorList>
            <person name="Gilroy R."/>
            <person name="Ravi A."/>
            <person name="Getino M."/>
            <person name="Pursley I."/>
            <person name="Horton D.L."/>
            <person name="Alikhan N.F."/>
            <person name="Baker D."/>
            <person name="Gharbi K."/>
            <person name="Hall N."/>
            <person name="Watson M."/>
            <person name="Adriaenssens E.M."/>
            <person name="Foster-Nyarko E."/>
            <person name="Jarju S."/>
            <person name="Secka A."/>
            <person name="Antonio M."/>
            <person name="Oren A."/>
            <person name="Chaudhuri R.R."/>
            <person name="La Ragione R."/>
            <person name="Hildebrand F."/>
            <person name="Pallen M.J."/>
        </authorList>
    </citation>
    <scope>NUCLEOTIDE SEQUENCE</scope>
    <source>
        <strain evidence="4">B2-22910</strain>
    </source>
</reference>
<protein>
    <submittedName>
        <fullName evidence="4">GNAT family N-acetyltransferase</fullName>
    </submittedName>
</protein>
<evidence type="ECO:0000256" key="2">
    <source>
        <dbReference type="ARBA" id="ARBA00023315"/>
    </source>
</evidence>
<dbReference type="Gene3D" id="3.40.630.30">
    <property type="match status" value="1"/>
</dbReference>
<dbReference type="PANTHER" id="PTHR43877">
    <property type="entry name" value="AMINOALKYLPHOSPHONATE N-ACETYLTRANSFERASE-RELATED-RELATED"/>
    <property type="match status" value="1"/>
</dbReference>
<dbReference type="PANTHER" id="PTHR43877:SF1">
    <property type="entry name" value="ACETYLTRANSFERASE"/>
    <property type="match status" value="1"/>
</dbReference>
<comment type="caution">
    <text evidence="4">The sequence shown here is derived from an EMBL/GenBank/DDBJ whole genome shotgun (WGS) entry which is preliminary data.</text>
</comment>
<proteinExistence type="predicted"/>
<gene>
    <name evidence="4" type="ORF">IAB82_03555</name>
</gene>
<name>A0A9D9NF19_9BACT</name>
<feature type="domain" description="N-acetyltransferase" evidence="3">
    <location>
        <begin position="4"/>
        <end position="193"/>
    </location>
</feature>
<keyword evidence="1" id="KW-0808">Transferase</keyword>
<dbReference type="PROSITE" id="PS51186">
    <property type="entry name" value="GNAT"/>
    <property type="match status" value="1"/>
</dbReference>
<sequence length="193" mass="21883">MEVITVRNARKEDASDVAWLIMMAWPVEEFLAMDESLTEESLHERIQSYVEAEDTLYSYRNTIVAVCGDRICGAINGYDGARYEDLKRPITEDFSARYPNAQNDFSLVHETEAGEYYLDSIGVDPSMRSHGIGSRLFKAAIDRAAKEGFTRAGLIVDVDKPKAEALYIRLGFKTVGMKDFFGHPMKHMQIEVR</sequence>
<organism evidence="4 5">
    <name type="scientific">Candidatus Cryptobacteroides faecavium</name>
    <dbReference type="NCBI Taxonomy" id="2840762"/>
    <lineage>
        <taxon>Bacteria</taxon>
        <taxon>Pseudomonadati</taxon>
        <taxon>Bacteroidota</taxon>
        <taxon>Bacteroidia</taxon>
        <taxon>Bacteroidales</taxon>
        <taxon>Candidatus Cryptobacteroides</taxon>
    </lineage>
</organism>
<evidence type="ECO:0000313" key="5">
    <source>
        <dbReference type="Proteomes" id="UP000823603"/>
    </source>
</evidence>
<dbReference type="InterPro" id="IPR050832">
    <property type="entry name" value="Bact_Acetyltransf"/>
</dbReference>
<evidence type="ECO:0000259" key="3">
    <source>
        <dbReference type="PROSITE" id="PS51186"/>
    </source>
</evidence>
<reference evidence="4" key="1">
    <citation type="submission" date="2020-10" db="EMBL/GenBank/DDBJ databases">
        <authorList>
            <person name="Gilroy R."/>
        </authorList>
    </citation>
    <scope>NUCLEOTIDE SEQUENCE</scope>
    <source>
        <strain evidence="4">B2-22910</strain>
    </source>
</reference>
<dbReference type="Pfam" id="PF00583">
    <property type="entry name" value="Acetyltransf_1"/>
    <property type="match status" value="1"/>
</dbReference>
<evidence type="ECO:0000256" key="1">
    <source>
        <dbReference type="ARBA" id="ARBA00022679"/>
    </source>
</evidence>